<dbReference type="EMBL" id="JBBUKT010000003">
    <property type="protein sequence ID" value="MEK7951012.1"/>
    <property type="molecule type" value="Genomic_DNA"/>
</dbReference>
<comment type="caution">
    <text evidence="2">The sequence shown here is derived from an EMBL/GenBank/DDBJ whole genome shotgun (WGS) entry which is preliminary data.</text>
</comment>
<dbReference type="RefSeq" id="WP_341404614.1">
    <property type="nucleotide sequence ID" value="NZ_JBBUKT010000003.1"/>
</dbReference>
<feature type="region of interest" description="Disordered" evidence="1">
    <location>
        <begin position="42"/>
        <end position="64"/>
    </location>
</feature>
<proteinExistence type="predicted"/>
<feature type="compositionally biased region" description="Basic and acidic residues" evidence="1">
    <location>
        <begin position="54"/>
        <end position="64"/>
    </location>
</feature>
<gene>
    <name evidence="2" type="ORF">WKV53_10915</name>
</gene>
<evidence type="ECO:0000313" key="2">
    <source>
        <dbReference type="EMBL" id="MEK7951012.1"/>
    </source>
</evidence>
<name>A0ABU9ATD9_9BACT</name>
<evidence type="ECO:0000256" key="1">
    <source>
        <dbReference type="SAM" id="MobiDB-lite"/>
    </source>
</evidence>
<dbReference type="Proteomes" id="UP001371305">
    <property type="component" value="Unassembled WGS sequence"/>
</dbReference>
<evidence type="ECO:0000313" key="3">
    <source>
        <dbReference type="Proteomes" id="UP001371305"/>
    </source>
</evidence>
<accession>A0ABU9ATD9</accession>
<evidence type="ECO:0008006" key="4">
    <source>
        <dbReference type="Google" id="ProtNLM"/>
    </source>
</evidence>
<reference evidence="2 3" key="1">
    <citation type="submission" date="2024-04" db="EMBL/GenBank/DDBJ databases">
        <title>Luteolibacter sp. isolated from soil.</title>
        <authorList>
            <person name="An J."/>
        </authorList>
    </citation>
    <scope>NUCLEOTIDE SEQUENCE [LARGE SCALE GENOMIC DNA]</scope>
    <source>
        <strain evidence="2 3">Y139</strain>
    </source>
</reference>
<keyword evidence="3" id="KW-1185">Reference proteome</keyword>
<protein>
    <recommendedName>
        <fullName evidence="4">HEAT repeat domain-containing protein</fullName>
    </recommendedName>
</protein>
<sequence>MRVPLYLSVAAIAIALGIGWHDHHRLIAARAELDALVREGDAHAAGDSSGGSQDSRRTREEARKAGAELASDWMDYLTKLESPEREDGAVLKERDEELFRRTLLMTTTGWDSFITRLLEAEDVPEHIRRSVIFRTLDTWIPKDPRGALKLIGKARGLIGDDPRGASSLSTAIHYLARTDPAAAVERVRHPEENLAGCVNDRTRTSLIAGVAFSDPALALQLVDEMDLKDRHSTIFSMGETPRTGPQKTAVLAAMRERLPALANDGARAEISQTILSGLANSFTYGNFSEARQWLESAKLTPTELAIFARQVQGSVLRPETGLWIEWLGSRLSPDDSRRIAATMMNDWADHDYQAATDWLSNKAPDGPVKSAAITGYIGYIADYQHETAARWAITLPEGDERDNSLRQVYRRWPAQEADARDAFAKENGFTWP</sequence>
<organism evidence="2 3">
    <name type="scientific">Luteolibacter soli</name>
    <dbReference type="NCBI Taxonomy" id="3135280"/>
    <lineage>
        <taxon>Bacteria</taxon>
        <taxon>Pseudomonadati</taxon>
        <taxon>Verrucomicrobiota</taxon>
        <taxon>Verrucomicrobiia</taxon>
        <taxon>Verrucomicrobiales</taxon>
        <taxon>Verrucomicrobiaceae</taxon>
        <taxon>Luteolibacter</taxon>
    </lineage>
</organism>